<accession>A0AAD1UEW0</accession>
<comment type="caution">
    <text evidence="3">The sequence shown here is derived from an EMBL/GenBank/DDBJ whole genome shotgun (WGS) entry which is preliminary data.</text>
</comment>
<dbReference type="Proteomes" id="UP001295684">
    <property type="component" value="Unassembled WGS sequence"/>
</dbReference>
<feature type="coiled-coil region" evidence="1">
    <location>
        <begin position="69"/>
        <end position="132"/>
    </location>
</feature>
<sequence length="520" mass="60034">MRGGKARTRTSTAGKDITGDFSNLGIAGKALGGRPTKTPTHPITLRGQDKKMNPVIGVNPNKNVEDEYIHNLQQQMHFMELEIKLLKEKVIEDDEASGIGSLFNDEKYSEMRTEYLKKIEDIEKERIRISEEAFILDAQINILSGQNNKLSDIRDKVEDTRKAKIRELKDRLFHLLKERESLEKELIAMNRDFAVQSKNSYDYNIQLKNEEEDDAHAKYRHDRDLAQAEERYNQKLEALDKVNAALDDIQKQFEANPEYQANQETIDKAIEDAKSMYVEMNLLKRQVEEMKQAAELYKQAVEDEKNRKRRLIDINKNLKAESEAKQQTERMRMQKLMNETKDPELREYMLNSQKISGSIADLEDNLDNEKDKYDNLQNERVVLDRKTLELNEELDKNKGVKEGHDAAIPELKTQVKDLEAEVAELEKQQNAGITLNKEVEGKYRRLACSNLALKAKLHFLLSKVDYSDSVKGLNLEDFRNLVSSNTNVNESIANFVERLTATKDEIYRFETEVEAKGGTI</sequence>
<proteinExistence type="predicted"/>
<name>A0AAD1UEW0_EUPCR</name>
<organism evidence="3 4">
    <name type="scientific">Euplotes crassus</name>
    <dbReference type="NCBI Taxonomy" id="5936"/>
    <lineage>
        <taxon>Eukaryota</taxon>
        <taxon>Sar</taxon>
        <taxon>Alveolata</taxon>
        <taxon>Ciliophora</taxon>
        <taxon>Intramacronucleata</taxon>
        <taxon>Spirotrichea</taxon>
        <taxon>Hypotrichia</taxon>
        <taxon>Euplotida</taxon>
        <taxon>Euplotidae</taxon>
        <taxon>Moneuplotes</taxon>
    </lineage>
</organism>
<keyword evidence="4" id="KW-1185">Reference proteome</keyword>
<evidence type="ECO:0000256" key="1">
    <source>
        <dbReference type="SAM" id="Coils"/>
    </source>
</evidence>
<evidence type="ECO:0000313" key="3">
    <source>
        <dbReference type="EMBL" id="CAI2365292.1"/>
    </source>
</evidence>
<protein>
    <submittedName>
        <fullName evidence="3">Uncharacterized protein</fullName>
    </submittedName>
</protein>
<gene>
    <name evidence="3" type="ORF">ECRASSUSDP1_LOCUS6642</name>
</gene>
<dbReference type="AlphaFoldDB" id="A0AAD1UEW0"/>
<feature type="coiled-coil region" evidence="1">
    <location>
        <begin position="352"/>
        <end position="428"/>
    </location>
</feature>
<feature type="coiled-coil region" evidence="1">
    <location>
        <begin position="225"/>
        <end position="321"/>
    </location>
</feature>
<evidence type="ECO:0000256" key="2">
    <source>
        <dbReference type="SAM" id="MobiDB-lite"/>
    </source>
</evidence>
<feature type="coiled-coil region" evidence="1">
    <location>
        <begin position="165"/>
        <end position="192"/>
    </location>
</feature>
<dbReference type="EMBL" id="CAMPGE010006448">
    <property type="protein sequence ID" value="CAI2365292.1"/>
    <property type="molecule type" value="Genomic_DNA"/>
</dbReference>
<keyword evidence="1" id="KW-0175">Coiled coil</keyword>
<evidence type="ECO:0000313" key="4">
    <source>
        <dbReference type="Proteomes" id="UP001295684"/>
    </source>
</evidence>
<feature type="region of interest" description="Disordered" evidence="2">
    <location>
        <begin position="28"/>
        <end position="47"/>
    </location>
</feature>
<reference evidence="3" key="1">
    <citation type="submission" date="2023-07" db="EMBL/GenBank/DDBJ databases">
        <authorList>
            <consortium name="AG Swart"/>
            <person name="Singh M."/>
            <person name="Singh A."/>
            <person name="Seah K."/>
            <person name="Emmerich C."/>
        </authorList>
    </citation>
    <scope>NUCLEOTIDE SEQUENCE</scope>
    <source>
        <strain evidence="3">DP1</strain>
    </source>
</reference>